<dbReference type="PANTHER" id="PTHR13520">
    <property type="entry name" value="RAD50-INTERACTING PROTEIN 1 RINT-1"/>
    <property type="match status" value="1"/>
</dbReference>
<dbReference type="GO" id="GO:0060628">
    <property type="term" value="P:regulation of ER to Golgi vesicle-mediated transport"/>
    <property type="evidence" value="ECO:0007669"/>
    <property type="project" value="TreeGrafter"/>
</dbReference>
<reference evidence="3" key="1">
    <citation type="journal article" date="2021" name="IMA Fungus">
        <title>Genomic characterization of three marine fungi, including Emericellopsis atlantica sp. nov. with signatures of a generalist lifestyle and marine biomass degradation.</title>
        <authorList>
            <person name="Hagestad O.C."/>
            <person name="Hou L."/>
            <person name="Andersen J.H."/>
            <person name="Hansen E.H."/>
            <person name="Altermark B."/>
            <person name="Li C."/>
            <person name="Kuhnert E."/>
            <person name="Cox R.J."/>
            <person name="Crous P.W."/>
            <person name="Spatafora J.W."/>
            <person name="Lail K."/>
            <person name="Amirebrahimi M."/>
            <person name="Lipzen A."/>
            <person name="Pangilinan J."/>
            <person name="Andreopoulos W."/>
            <person name="Hayes R.D."/>
            <person name="Ng V."/>
            <person name="Grigoriev I.V."/>
            <person name="Jackson S.A."/>
            <person name="Sutton T.D.S."/>
            <person name="Dobson A.D.W."/>
            <person name="Rama T."/>
        </authorList>
    </citation>
    <scope>NUCLEOTIDE SEQUENCE</scope>
    <source>
        <strain evidence="3">TRa018bII</strain>
    </source>
</reference>
<dbReference type="EMBL" id="MU251628">
    <property type="protein sequence ID" value="KAG9231031.1"/>
    <property type="molecule type" value="Genomic_DNA"/>
</dbReference>
<organism evidence="3 4">
    <name type="scientific">Amylocarpus encephaloides</name>
    <dbReference type="NCBI Taxonomy" id="45428"/>
    <lineage>
        <taxon>Eukaryota</taxon>
        <taxon>Fungi</taxon>
        <taxon>Dikarya</taxon>
        <taxon>Ascomycota</taxon>
        <taxon>Pezizomycotina</taxon>
        <taxon>Leotiomycetes</taxon>
        <taxon>Helotiales</taxon>
        <taxon>Helotiales incertae sedis</taxon>
        <taxon>Amylocarpus</taxon>
    </lineage>
</organism>
<keyword evidence="1" id="KW-0175">Coiled coil</keyword>
<feature type="coiled-coil region" evidence="1">
    <location>
        <begin position="48"/>
        <end position="82"/>
    </location>
</feature>
<evidence type="ECO:0000256" key="1">
    <source>
        <dbReference type="SAM" id="Coils"/>
    </source>
</evidence>
<dbReference type="InterPro" id="IPR042042">
    <property type="entry name" value="Tip20p_domB"/>
</dbReference>
<feature type="region of interest" description="Disordered" evidence="2">
    <location>
        <begin position="1"/>
        <end position="26"/>
    </location>
</feature>
<comment type="caution">
    <text evidence="3">The sequence shown here is derived from an EMBL/GenBank/DDBJ whole genome shotgun (WGS) entry which is preliminary data.</text>
</comment>
<dbReference type="Gene3D" id="1.20.58.1420">
    <property type="entry name" value="Dsl1p vesicle tethering complex, Tip20p subunit, domain B"/>
    <property type="match status" value="1"/>
</dbReference>
<dbReference type="Gene3D" id="1.20.58.670">
    <property type="entry name" value="Dsl1p vesicle tethering complex, Tip20p subunit, domain D"/>
    <property type="match status" value="1"/>
</dbReference>
<dbReference type="AlphaFoldDB" id="A0A9P8C3I6"/>
<dbReference type="InterPro" id="IPR007528">
    <property type="entry name" value="RINT1_Tip20"/>
</dbReference>
<protein>
    <submittedName>
        <fullName evidence="3">RINT-1 family protein-like protein</fullName>
    </submittedName>
</protein>
<gene>
    <name evidence="3" type="ORF">BJ875DRAFT_487390</name>
</gene>
<dbReference type="OrthoDB" id="2189254at2759"/>
<dbReference type="GO" id="GO:0006890">
    <property type="term" value="P:retrograde vesicle-mediated transport, Golgi to endoplasmic reticulum"/>
    <property type="evidence" value="ECO:0007669"/>
    <property type="project" value="InterPro"/>
</dbReference>
<evidence type="ECO:0000313" key="3">
    <source>
        <dbReference type="EMBL" id="KAG9231031.1"/>
    </source>
</evidence>
<dbReference type="PROSITE" id="PS51386">
    <property type="entry name" value="RINT1_TIP20"/>
    <property type="match status" value="1"/>
</dbReference>
<dbReference type="PANTHER" id="PTHR13520:SF0">
    <property type="entry name" value="RAD50-INTERACTING PROTEIN 1"/>
    <property type="match status" value="1"/>
</dbReference>
<evidence type="ECO:0000313" key="4">
    <source>
        <dbReference type="Proteomes" id="UP000824998"/>
    </source>
</evidence>
<keyword evidence="4" id="KW-1185">Reference proteome</keyword>
<dbReference type="Pfam" id="PF04437">
    <property type="entry name" value="RINT1_TIP1"/>
    <property type="match status" value="1"/>
</dbReference>
<proteinExistence type="predicted"/>
<dbReference type="Proteomes" id="UP000824998">
    <property type="component" value="Unassembled WGS sequence"/>
</dbReference>
<sequence>MALLTVPPQRDSTPTSGLLDPAPDIPRGDMEVRLDDWVNDKFQTRSDFGNLSSLVANVETQKAQLEDQLRDARFKLDEAKKASANHTSKMLEQTRQFKLQQDSVQKRLMIVTQSDTPEEATKLFRGPMEKLRRIELARSYVELLKDVDEMRDQARKHLPNQPKDALIHYVKLRELASSMEILQREAEGAAVHLVNYVQNASSKLWIEMKTIMTTEFQAILRRAEWPDVPRAPTREWADCFQKMLVLQSPEIMIAREPLVLLPMAVLVQSFEAQFRYHFFTEKATNTIHRLGDFFLEWFVGIVKQWEQWLQECITPILAAHFRSNILAGNSLYIDPVAAFITALLPIVKEKINKLMLEILASPQLLSRFIRQLIKFDAQIRRDFGYDGGNPEHGWKGLTWDVLSNYFTPWSLAEKSFAITRYHEIINSPDRGQLDYDGADSGKTKPTQGATKVMELLDTVTTQYRDLRRFSHKVGFLIDIQVDILDQYLGFLSDAKSAYMAATTTVGRTLQGISKEEQAKFEGVSGLEKLCRIFGSADHVVVTLHEWSNDPFFVELWNQIQDRAKTTGHDDILAGTITLGGIKRSTSRIIGSQDEGSVFDVSIMNFEHLRKQTEDLLTQAIQYAFPSTFNQYFTKPQWTTVGDELVPNPSDLAITAELDQPLRSLKENIEFLDRTLGYAAFRRIWRASFESLQDLLYREVLIKQDFTSLGAARLMADIDAIQGIIQNCVKTTISGNDLGMPKLREGIKLLNIPVTAGAGEINLKAAYDEIVGPGSQAIACLGRMGFNRLPVHEAKFILRHRVEASVIGDD</sequence>
<name>A0A9P8C3I6_9HELO</name>
<accession>A0A9P8C3I6</accession>
<evidence type="ECO:0000256" key="2">
    <source>
        <dbReference type="SAM" id="MobiDB-lite"/>
    </source>
</evidence>
<dbReference type="GO" id="GO:0006888">
    <property type="term" value="P:endoplasmic reticulum to Golgi vesicle-mediated transport"/>
    <property type="evidence" value="ECO:0007669"/>
    <property type="project" value="InterPro"/>
</dbReference>
<dbReference type="InterPro" id="IPR042044">
    <property type="entry name" value="EXOC6PINT-1/Sec15/Tip20_C_dom2"/>
</dbReference>
<dbReference type="GO" id="GO:0070939">
    <property type="term" value="C:Dsl1/NZR complex"/>
    <property type="evidence" value="ECO:0007669"/>
    <property type="project" value="InterPro"/>
</dbReference>